<evidence type="ECO:0000256" key="1">
    <source>
        <dbReference type="SAM" id="MobiDB-lite"/>
    </source>
</evidence>
<dbReference type="InterPro" id="IPR045518">
    <property type="entry name" value="2EXR"/>
</dbReference>
<organism evidence="3 4">
    <name type="scientific">Seiridium unicorne</name>
    <dbReference type="NCBI Taxonomy" id="138068"/>
    <lineage>
        <taxon>Eukaryota</taxon>
        <taxon>Fungi</taxon>
        <taxon>Dikarya</taxon>
        <taxon>Ascomycota</taxon>
        <taxon>Pezizomycotina</taxon>
        <taxon>Sordariomycetes</taxon>
        <taxon>Xylariomycetidae</taxon>
        <taxon>Amphisphaeriales</taxon>
        <taxon>Sporocadaceae</taxon>
        <taxon>Seiridium</taxon>
    </lineage>
</organism>
<dbReference type="PANTHER" id="PTHR35910">
    <property type="entry name" value="2EXR DOMAIN-CONTAINING PROTEIN"/>
    <property type="match status" value="1"/>
</dbReference>
<dbReference type="EMBL" id="JARVKF010000006">
    <property type="protein sequence ID" value="KAK9426064.1"/>
    <property type="molecule type" value="Genomic_DNA"/>
</dbReference>
<feature type="compositionally biased region" description="Acidic residues" evidence="1">
    <location>
        <begin position="116"/>
        <end position="125"/>
    </location>
</feature>
<sequence length="441" mass="49000">MSTVASFHLFPRLPTELKLKIYRLALTPRTVPVRLKLDLDAWNWSTGKDWWTCYSVVADAECPRTPLPAVLSARYEAWEELKGLYSGLRIDRAILETLLGTLSESGNTRESQTTEVIDDEGESLDEGSARSSQKSDNLFTKRLVENLLSLQPERRRPPFNRHQDVLMWKDTQRWVSCGDTQLQTLVHPLFLASCLSVRHVRIEYVSCMANLLEVLAFSVLDEGRALDSLDLSVRNPSDCRVLRFKLCRTPAVTRTTGDGRSLEQVMGKSISDTKVEDLVKTWGLVWFPWFRGYANHIDDQRQSNGLVQHALSAITSPSIPPSAEPSSSTPSPLSTLFRSATFQTVNTAILQVLSPLDPTTGPGASGSWARLRALADPSKVSFQYPYSDEPLKFGMGDLQTDVLLWCHAMKLHGAGYPANLPFSIVGVPCHGFCGEEGGMTG</sequence>
<reference evidence="3 4" key="1">
    <citation type="journal article" date="2024" name="J. Plant Pathol.">
        <title>Sequence and assembly of the genome of Seiridium unicorne, isolate CBS 538.82, causal agent of cypress canker disease.</title>
        <authorList>
            <person name="Scali E."/>
            <person name="Rocca G.D."/>
            <person name="Danti R."/>
            <person name="Garbelotto M."/>
            <person name="Barberini S."/>
            <person name="Baroncelli R."/>
            <person name="Emiliani G."/>
        </authorList>
    </citation>
    <scope>NUCLEOTIDE SEQUENCE [LARGE SCALE GENOMIC DNA]</scope>
    <source>
        <strain evidence="3 4">BM-138-508</strain>
    </source>
</reference>
<gene>
    <name evidence="3" type="ORF">SUNI508_12608</name>
</gene>
<keyword evidence="4" id="KW-1185">Reference proteome</keyword>
<proteinExistence type="predicted"/>
<evidence type="ECO:0000313" key="3">
    <source>
        <dbReference type="EMBL" id="KAK9426064.1"/>
    </source>
</evidence>
<name>A0ABR2VGN9_9PEZI</name>
<comment type="caution">
    <text evidence="3">The sequence shown here is derived from an EMBL/GenBank/DDBJ whole genome shotgun (WGS) entry which is preliminary data.</text>
</comment>
<accession>A0ABR2VGN9</accession>
<feature type="domain" description="2EXR" evidence="2">
    <location>
        <begin position="7"/>
        <end position="81"/>
    </location>
</feature>
<feature type="compositionally biased region" description="Polar residues" evidence="1">
    <location>
        <begin position="105"/>
        <end position="115"/>
    </location>
</feature>
<dbReference type="Proteomes" id="UP001408356">
    <property type="component" value="Unassembled WGS sequence"/>
</dbReference>
<evidence type="ECO:0000259" key="2">
    <source>
        <dbReference type="Pfam" id="PF20150"/>
    </source>
</evidence>
<evidence type="ECO:0000313" key="4">
    <source>
        <dbReference type="Proteomes" id="UP001408356"/>
    </source>
</evidence>
<dbReference type="Pfam" id="PF20150">
    <property type="entry name" value="2EXR"/>
    <property type="match status" value="1"/>
</dbReference>
<feature type="region of interest" description="Disordered" evidence="1">
    <location>
        <begin position="105"/>
        <end position="135"/>
    </location>
</feature>
<protein>
    <recommendedName>
        <fullName evidence="2">2EXR domain-containing protein</fullName>
    </recommendedName>
</protein>
<dbReference type="PANTHER" id="PTHR35910:SF1">
    <property type="entry name" value="2EXR DOMAIN-CONTAINING PROTEIN"/>
    <property type="match status" value="1"/>
</dbReference>